<evidence type="ECO:0000313" key="5">
    <source>
        <dbReference type="EMBL" id="MFD2758083.1"/>
    </source>
</evidence>
<protein>
    <submittedName>
        <fullName evidence="5">GntR family transcriptional regulator</fullName>
    </submittedName>
</protein>
<dbReference type="InterPro" id="IPR036390">
    <property type="entry name" value="WH_DNA-bd_sf"/>
</dbReference>
<dbReference type="EMBL" id="JBHUNE010000006">
    <property type="protein sequence ID" value="MFD2758083.1"/>
    <property type="molecule type" value="Genomic_DNA"/>
</dbReference>
<evidence type="ECO:0000313" key="6">
    <source>
        <dbReference type="Proteomes" id="UP001597492"/>
    </source>
</evidence>
<proteinExistence type="predicted"/>
<keyword evidence="2" id="KW-0238">DNA-binding</keyword>
<accession>A0ABW5UYM1</accession>
<keyword evidence="1" id="KW-0805">Transcription regulation</keyword>
<dbReference type="SUPFAM" id="SSF46785">
    <property type="entry name" value="Winged helix' DNA-binding domain"/>
    <property type="match status" value="1"/>
</dbReference>
<dbReference type="RefSeq" id="WP_019618537.1">
    <property type="nucleotide sequence ID" value="NZ_JBHUNE010000006.1"/>
</dbReference>
<comment type="caution">
    <text evidence="5">The sequence shown here is derived from an EMBL/GenBank/DDBJ whole genome shotgun (WGS) entry which is preliminary data.</text>
</comment>
<dbReference type="InterPro" id="IPR000524">
    <property type="entry name" value="Tscrpt_reg_HTH_GntR"/>
</dbReference>
<dbReference type="PANTHER" id="PTHR43537">
    <property type="entry name" value="TRANSCRIPTIONAL REGULATOR, GNTR FAMILY"/>
    <property type="match status" value="1"/>
</dbReference>
<dbReference type="PANTHER" id="PTHR43537:SF24">
    <property type="entry name" value="GLUCONATE OPERON TRANSCRIPTIONAL REPRESSOR"/>
    <property type="match status" value="1"/>
</dbReference>
<dbReference type="SMART" id="SM00345">
    <property type="entry name" value="HTH_GNTR"/>
    <property type="match status" value="1"/>
</dbReference>
<dbReference type="Proteomes" id="UP001597492">
    <property type="component" value="Unassembled WGS sequence"/>
</dbReference>
<keyword evidence="6" id="KW-1185">Reference proteome</keyword>
<dbReference type="InterPro" id="IPR011711">
    <property type="entry name" value="GntR_C"/>
</dbReference>
<reference evidence="6" key="1">
    <citation type="journal article" date="2019" name="Int. J. Syst. Evol. Microbiol.">
        <title>The Global Catalogue of Microorganisms (GCM) 10K type strain sequencing project: providing services to taxonomists for standard genome sequencing and annotation.</title>
        <authorList>
            <consortium name="The Broad Institute Genomics Platform"/>
            <consortium name="The Broad Institute Genome Sequencing Center for Infectious Disease"/>
            <person name="Wu L."/>
            <person name="Ma J."/>
        </authorList>
    </citation>
    <scope>NUCLEOTIDE SEQUENCE [LARGE SCALE GENOMIC DNA]</scope>
    <source>
        <strain evidence="6">TISTR 1514</strain>
    </source>
</reference>
<keyword evidence="3" id="KW-0804">Transcription</keyword>
<sequence length="215" mass="23731">MVQTANGVTRAVVDDLRTAISTGDLAPGQRLVEADLVQEFGAARGEVRTALVQLEAEGLIERERHRGARVRRYTLEEALEIVELRSAIESMCAARAAANATPEDLEDLKDIGEQMVAAVAAQDPDAYSVQNQRLHMRVLEASRMRVAPEIVRRLRAQNVRHRIRLAQKANRPIVSLPEHLRIIDAIARGDEAGAADAMRIHLQSVAEATRGYFSN</sequence>
<evidence type="ECO:0000256" key="3">
    <source>
        <dbReference type="ARBA" id="ARBA00023163"/>
    </source>
</evidence>
<dbReference type="Pfam" id="PF00392">
    <property type="entry name" value="GntR"/>
    <property type="match status" value="1"/>
</dbReference>
<evidence type="ECO:0000256" key="1">
    <source>
        <dbReference type="ARBA" id="ARBA00023015"/>
    </source>
</evidence>
<evidence type="ECO:0000256" key="2">
    <source>
        <dbReference type="ARBA" id="ARBA00023125"/>
    </source>
</evidence>
<dbReference type="SMART" id="SM00895">
    <property type="entry name" value="FCD"/>
    <property type="match status" value="1"/>
</dbReference>
<dbReference type="PROSITE" id="PS50949">
    <property type="entry name" value="HTH_GNTR"/>
    <property type="match status" value="1"/>
</dbReference>
<dbReference type="InterPro" id="IPR036388">
    <property type="entry name" value="WH-like_DNA-bd_sf"/>
</dbReference>
<organism evidence="5 6">
    <name type="scientific">Gulosibacter faecalis</name>
    <dbReference type="NCBI Taxonomy" id="272240"/>
    <lineage>
        <taxon>Bacteria</taxon>
        <taxon>Bacillati</taxon>
        <taxon>Actinomycetota</taxon>
        <taxon>Actinomycetes</taxon>
        <taxon>Micrococcales</taxon>
        <taxon>Microbacteriaceae</taxon>
        <taxon>Gulosibacter</taxon>
    </lineage>
</organism>
<dbReference type="Gene3D" id="1.20.120.530">
    <property type="entry name" value="GntR ligand-binding domain-like"/>
    <property type="match status" value="1"/>
</dbReference>
<dbReference type="InterPro" id="IPR008920">
    <property type="entry name" value="TF_FadR/GntR_C"/>
</dbReference>
<dbReference type="CDD" id="cd07377">
    <property type="entry name" value="WHTH_GntR"/>
    <property type="match status" value="1"/>
</dbReference>
<dbReference type="Pfam" id="PF07729">
    <property type="entry name" value="FCD"/>
    <property type="match status" value="1"/>
</dbReference>
<name>A0ABW5UYM1_9MICO</name>
<dbReference type="Gene3D" id="1.10.10.10">
    <property type="entry name" value="Winged helix-like DNA-binding domain superfamily/Winged helix DNA-binding domain"/>
    <property type="match status" value="1"/>
</dbReference>
<feature type="domain" description="HTH gntR-type" evidence="4">
    <location>
        <begin position="6"/>
        <end position="73"/>
    </location>
</feature>
<evidence type="ECO:0000259" key="4">
    <source>
        <dbReference type="PROSITE" id="PS50949"/>
    </source>
</evidence>
<dbReference type="SUPFAM" id="SSF48008">
    <property type="entry name" value="GntR ligand-binding domain-like"/>
    <property type="match status" value="1"/>
</dbReference>
<gene>
    <name evidence="5" type="ORF">ACFSW7_06805</name>
</gene>